<keyword evidence="4" id="KW-0413">Isomerase</keyword>
<organism evidence="5 6">
    <name type="scientific">Coprococcus hominis</name>
    <name type="common">ex Arizal et al. 2022</name>
    <dbReference type="NCBI Taxonomy" id="2881262"/>
    <lineage>
        <taxon>Bacteria</taxon>
        <taxon>Bacillati</taxon>
        <taxon>Bacillota</taxon>
        <taxon>Clostridia</taxon>
        <taxon>Lachnospirales</taxon>
        <taxon>Lachnospiraceae</taxon>
        <taxon>Coprococcus</taxon>
    </lineage>
</organism>
<dbReference type="SMART" id="SM00855">
    <property type="entry name" value="PGAM"/>
    <property type="match status" value="1"/>
</dbReference>
<dbReference type="Pfam" id="PF00300">
    <property type="entry name" value="His_Phos_1"/>
    <property type="match status" value="1"/>
</dbReference>
<keyword evidence="6" id="KW-1185">Reference proteome</keyword>
<evidence type="ECO:0000313" key="6">
    <source>
        <dbReference type="Proteomes" id="UP001198495"/>
    </source>
</evidence>
<evidence type="ECO:0000256" key="4">
    <source>
        <dbReference type="ARBA" id="ARBA00023235"/>
    </source>
</evidence>
<dbReference type="PANTHER" id="PTHR11931">
    <property type="entry name" value="PHOSPHOGLYCERATE MUTASE"/>
    <property type="match status" value="1"/>
</dbReference>
<evidence type="ECO:0000313" key="5">
    <source>
        <dbReference type="EMBL" id="MCC2219274.1"/>
    </source>
</evidence>
<keyword evidence="3" id="KW-0324">Glycolysis</keyword>
<dbReference type="InterPro" id="IPR001345">
    <property type="entry name" value="PG/BPGM_mutase_AS"/>
</dbReference>
<evidence type="ECO:0000256" key="1">
    <source>
        <dbReference type="ARBA" id="ARBA00006717"/>
    </source>
</evidence>
<dbReference type="CDD" id="cd07067">
    <property type="entry name" value="HP_PGM_like"/>
    <property type="match status" value="1"/>
</dbReference>
<dbReference type="InterPro" id="IPR029033">
    <property type="entry name" value="His_PPase_superfam"/>
</dbReference>
<dbReference type="SUPFAM" id="SSF53254">
    <property type="entry name" value="Phosphoglycerate mutase-like"/>
    <property type="match status" value="1"/>
</dbReference>
<dbReference type="EMBL" id="JAJEQT010000007">
    <property type="protein sequence ID" value="MCC2219274.1"/>
    <property type="molecule type" value="Genomic_DNA"/>
</dbReference>
<dbReference type="PROSITE" id="PS00175">
    <property type="entry name" value="PG_MUTASE"/>
    <property type="match status" value="1"/>
</dbReference>
<proteinExistence type="inferred from homology"/>
<dbReference type="Gene3D" id="3.40.50.1240">
    <property type="entry name" value="Phosphoglycerate mutase-like"/>
    <property type="match status" value="1"/>
</dbReference>
<dbReference type="EC" id="5.4.2.11" evidence="2"/>
<evidence type="ECO:0000256" key="2">
    <source>
        <dbReference type="ARBA" id="ARBA00012028"/>
    </source>
</evidence>
<comment type="caution">
    <text evidence="5">The sequence shown here is derived from an EMBL/GenBank/DDBJ whole genome shotgun (WGS) entry which is preliminary data.</text>
</comment>
<dbReference type="RefSeq" id="WP_118374380.1">
    <property type="nucleotide sequence ID" value="NZ_JAJEQT010000007.1"/>
</dbReference>
<name>A0ABS8FQW8_9FIRM</name>
<evidence type="ECO:0000256" key="3">
    <source>
        <dbReference type="ARBA" id="ARBA00023152"/>
    </source>
</evidence>
<dbReference type="InterPro" id="IPR005952">
    <property type="entry name" value="Phosphogly_mut1"/>
</dbReference>
<accession>A0ABS8FQW8</accession>
<sequence length="206" mass="24034">MELYIVRHGETLWNREKRLQGREDIELSENGRKVARLTGEALMDTRIDKIFSSPLKRAYETACLIRNGRDIDIETDDRLRELSFGHFEGQNFSELIKDETLTFRYFFKQPELYVPADDAETLPHLIARAGDFMQDKIEPLANSCERVMIVAHGALNKGIMSYIKKHEIKDFWSGGLQQNCNVMIVDYTDGEYRIVDETKLFYTLQE</sequence>
<comment type="similarity">
    <text evidence="1">Belongs to the phosphoglycerate mutase family. BPG-dependent PGAM subfamily.</text>
</comment>
<dbReference type="Proteomes" id="UP001198495">
    <property type="component" value="Unassembled WGS sequence"/>
</dbReference>
<gene>
    <name evidence="5" type="ORF">LKD28_09525</name>
</gene>
<reference evidence="5 6" key="1">
    <citation type="submission" date="2021-10" db="EMBL/GenBank/DDBJ databases">
        <title>Anaerobic single-cell dispensing facilitates the cultivation of human gut bacteria.</title>
        <authorList>
            <person name="Afrizal A."/>
        </authorList>
    </citation>
    <scope>NUCLEOTIDE SEQUENCE [LARGE SCALE GENOMIC DNA]</scope>
    <source>
        <strain evidence="5 6">CLA-AA-H212</strain>
    </source>
</reference>
<protein>
    <recommendedName>
        <fullName evidence="2">phosphoglycerate mutase (2,3-diphosphoglycerate-dependent)</fullName>
        <ecNumber evidence="2">5.4.2.11</ecNumber>
    </recommendedName>
</protein>
<dbReference type="InterPro" id="IPR013078">
    <property type="entry name" value="His_Pase_superF_clade-1"/>
</dbReference>